<evidence type="ECO:0000313" key="4">
    <source>
        <dbReference type="Proteomes" id="UP000736335"/>
    </source>
</evidence>
<feature type="transmembrane region" description="Helical" evidence="1">
    <location>
        <begin position="144"/>
        <end position="165"/>
    </location>
</feature>
<dbReference type="AlphaFoldDB" id="A0A9P6L3H6"/>
<proteinExistence type="predicted"/>
<keyword evidence="1" id="KW-0812">Transmembrane</keyword>
<accession>A0A9P6L3H6</accession>
<dbReference type="Pfam" id="PF20151">
    <property type="entry name" value="DUF6533"/>
    <property type="match status" value="1"/>
</dbReference>
<keyword evidence="1" id="KW-1133">Transmembrane helix</keyword>
<comment type="caution">
    <text evidence="3">The sequence shown here is derived from an EMBL/GenBank/DDBJ whole genome shotgun (WGS) entry which is preliminary data.</text>
</comment>
<feature type="transmembrane region" description="Helical" evidence="1">
    <location>
        <begin position="239"/>
        <end position="260"/>
    </location>
</feature>
<keyword evidence="1" id="KW-0472">Membrane</keyword>
<organism evidence="3 4">
    <name type="scientific">Thelephora terrestris</name>
    <dbReference type="NCBI Taxonomy" id="56493"/>
    <lineage>
        <taxon>Eukaryota</taxon>
        <taxon>Fungi</taxon>
        <taxon>Dikarya</taxon>
        <taxon>Basidiomycota</taxon>
        <taxon>Agaricomycotina</taxon>
        <taxon>Agaricomycetes</taxon>
        <taxon>Thelephorales</taxon>
        <taxon>Thelephoraceae</taxon>
        <taxon>Thelephora</taxon>
    </lineage>
</organism>
<protein>
    <recommendedName>
        <fullName evidence="2">DUF6533 domain-containing protein</fullName>
    </recommendedName>
</protein>
<dbReference type="OrthoDB" id="2745134at2759"/>
<feature type="transmembrane region" description="Helical" evidence="1">
    <location>
        <begin position="197"/>
        <end position="218"/>
    </location>
</feature>
<feature type="transmembrane region" description="Helical" evidence="1">
    <location>
        <begin position="9"/>
        <end position="32"/>
    </location>
</feature>
<gene>
    <name evidence="3" type="ORF">BJ322DRAFT_1111592</name>
</gene>
<evidence type="ECO:0000313" key="3">
    <source>
        <dbReference type="EMBL" id="KAF9781666.1"/>
    </source>
</evidence>
<name>A0A9P6L3H6_9AGAM</name>
<reference evidence="3" key="1">
    <citation type="journal article" date="2020" name="Nat. Commun.">
        <title>Large-scale genome sequencing of mycorrhizal fungi provides insights into the early evolution of symbiotic traits.</title>
        <authorList>
            <person name="Miyauchi S."/>
            <person name="Kiss E."/>
            <person name="Kuo A."/>
            <person name="Drula E."/>
            <person name="Kohler A."/>
            <person name="Sanchez-Garcia M."/>
            <person name="Morin E."/>
            <person name="Andreopoulos B."/>
            <person name="Barry K.W."/>
            <person name="Bonito G."/>
            <person name="Buee M."/>
            <person name="Carver A."/>
            <person name="Chen C."/>
            <person name="Cichocki N."/>
            <person name="Clum A."/>
            <person name="Culley D."/>
            <person name="Crous P.W."/>
            <person name="Fauchery L."/>
            <person name="Girlanda M."/>
            <person name="Hayes R.D."/>
            <person name="Keri Z."/>
            <person name="LaButti K."/>
            <person name="Lipzen A."/>
            <person name="Lombard V."/>
            <person name="Magnuson J."/>
            <person name="Maillard F."/>
            <person name="Murat C."/>
            <person name="Nolan M."/>
            <person name="Ohm R.A."/>
            <person name="Pangilinan J."/>
            <person name="Pereira M.F."/>
            <person name="Perotto S."/>
            <person name="Peter M."/>
            <person name="Pfister S."/>
            <person name="Riley R."/>
            <person name="Sitrit Y."/>
            <person name="Stielow J.B."/>
            <person name="Szollosi G."/>
            <person name="Zifcakova L."/>
            <person name="Stursova M."/>
            <person name="Spatafora J.W."/>
            <person name="Tedersoo L."/>
            <person name="Vaario L.M."/>
            <person name="Yamada A."/>
            <person name="Yan M."/>
            <person name="Wang P."/>
            <person name="Xu J."/>
            <person name="Bruns T."/>
            <person name="Baldrian P."/>
            <person name="Vilgalys R."/>
            <person name="Dunand C."/>
            <person name="Henrissat B."/>
            <person name="Grigoriev I.V."/>
            <person name="Hibbett D."/>
            <person name="Nagy L.G."/>
            <person name="Martin F.M."/>
        </authorList>
    </citation>
    <scope>NUCLEOTIDE SEQUENCE</scope>
    <source>
        <strain evidence="3">UH-Tt-Lm1</strain>
    </source>
</reference>
<keyword evidence="4" id="KW-1185">Reference proteome</keyword>
<feature type="transmembrane region" description="Helical" evidence="1">
    <location>
        <begin position="52"/>
        <end position="75"/>
    </location>
</feature>
<evidence type="ECO:0000259" key="2">
    <source>
        <dbReference type="Pfam" id="PF20151"/>
    </source>
</evidence>
<reference evidence="3" key="2">
    <citation type="submission" date="2020-11" db="EMBL/GenBank/DDBJ databases">
        <authorList>
            <consortium name="DOE Joint Genome Institute"/>
            <person name="Kuo A."/>
            <person name="Miyauchi S."/>
            <person name="Kiss E."/>
            <person name="Drula E."/>
            <person name="Kohler A."/>
            <person name="Sanchez-Garcia M."/>
            <person name="Andreopoulos B."/>
            <person name="Barry K.W."/>
            <person name="Bonito G."/>
            <person name="Buee M."/>
            <person name="Carver A."/>
            <person name="Chen C."/>
            <person name="Cichocki N."/>
            <person name="Clum A."/>
            <person name="Culley D."/>
            <person name="Crous P.W."/>
            <person name="Fauchery L."/>
            <person name="Girlanda M."/>
            <person name="Hayes R."/>
            <person name="Keri Z."/>
            <person name="Labutti K."/>
            <person name="Lipzen A."/>
            <person name="Lombard V."/>
            <person name="Magnuson J."/>
            <person name="Maillard F."/>
            <person name="Morin E."/>
            <person name="Murat C."/>
            <person name="Nolan M."/>
            <person name="Ohm R."/>
            <person name="Pangilinan J."/>
            <person name="Pereira M."/>
            <person name="Perotto S."/>
            <person name="Peter M."/>
            <person name="Riley R."/>
            <person name="Sitrit Y."/>
            <person name="Stielow B."/>
            <person name="Szollosi G."/>
            <person name="Zifcakova L."/>
            <person name="Stursova M."/>
            <person name="Spatafora J.W."/>
            <person name="Tedersoo L."/>
            <person name="Vaario L.-M."/>
            <person name="Yamada A."/>
            <person name="Yan M."/>
            <person name="Wang P."/>
            <person name="Xu J."/>
            <person name="Bruns T."/>
            <person name="Baldrian P."/>
            <person name="Vilgalys R."/>
            <person name="Henrissat B."/>
            <person name="Grigoriev I.V."/>
            <person name="Hibbett D."/>
            <person name="Nagy L.G."/>
            <person name="Martin F.M."/>
        </authorList>
    </citation>
    <scope>NUCLEOTIDE SEQUENCE</scope>
    <source>
        <strain evidence="3">UH-Tt-Lm1</strain>
    </source>
</reference>
<evidence type="ECO:0000256" key="1">
    <source>
        <dbReference type="SAM" id="Phobius"/>
    </source>
</evidence>
<dbReference type="EMBL" id="WIUZ02000013">
    <property type="protein sequence ID" value="KAF9781666.1"/>
    <property type="molecule type" value="Genomic_DNA"/>
</dbReference>
<sequence>MSSAQLEEVIVIGNSILLAKRYIISFTFLWFWDYALTFKDEVNYAWKGRKSWVFVLFLLVRATAIPDMDALRIVLARIFSKGVRPHHSRSDTVHTELKHFSSVWRGYRCDRTAFLEILYFNFVTVFAQTTLTLRVYIVTERNKLLTAVPGFITLTQFFFGCYVWVQVYRLGAVVWPSINYDSFRLCFFNQTEIQQVLILSFSLIYDLLAFLIIIWVGRKSSNLRGSKFPSILDKIVKDATLYFLVIFTSHLLVECFLLFAPTTYHLLPAK</sequence>
<dbReference type="Proteomes" id="UP000736335">
    <property type="component" value="Unassembled WGS sequence"/>
</dbReference>
<feature type="domain" description="DUF6533" evidence="2">
    <location>
        <begin position="23"/>
        <end position="65"/>
    </location>
</feature>
<dbReference type="InterPro" id="IPR045340">
    <property type="entry name" value="DUF6533"/>
</dbReference>